<proteinExistence type="predicted"/>
<evidence type="ECO:0000259" key="4">
    <source>
        <dbReference type="PROSITE" id="PS50110"/>
    </source>
</evidence>
<dbReference type="AlphaFoldDB" id="A0A5S3P9T0"/>
<dbReference type="PANTHER" id="PTHR44591">
    <property type="entry name" value="STRESS RESPONSE REGULATOR PROTEIN 1"/>
    <property type="match status" value="1"/>
</dbReference>
<dbReference type="GO" id="GO:0000160">
    <property type="term" value="P:phosphorelay signal transduction system"/>
    <property type="evidence" value="ECO:0007669"/>
    <property type="project" value="InterPro"/>
</dbReference>
<protein>
    <submittedName>
        <fullName evidence="5">Response regulator</fullName>
    </submittedName>
</protein>
<dbReference type="OrthoDB" id="9814495at2"/>
<feature type="modified residue" description="4-aspartylphosphate" evidence="2">
    <location>
        <position position="83"/>
    </location>
</feature>
<accession>A0A5S3P9T0</accession>
<reference evidence="5 6" key="1">
    <citation type="submission" date="2019-05" db="EMBL/GenBank/DDBJ databases">
        <title>Erythrobacter marisflavi sp. nov., isolated from isolated from water of an estuary environment.</title>
        <authorList>
            <person name="Yoon J.-H."/>
        </authorList>
    </citation>
    <scope>NUCLEOTIDE SEQUENCE [LARGE SCALE GENOMIC DNA]</scope>
    <source>
        <strain evidence="5 6">KEM-5</strain>
    </source>
</reference>
<dbReference type="InterPro" id="IPR001789">
    <property type="entry name" value="Sig_transdc_resp-reg_receiver"/>
</dbReference>
<evidence type="ECO:0000256" key="3">
    <source>
        <dbReference type="SAM" id="MobiDB-lite"/>
    </source>
</evidence>
<dbReference type="Gene3D" id="3.40.50.2300">
    <property type="match status" value="1"/>
</dbReference>
<gene>
    <name evidence="5" type="ORF">FEV51_03640</name>
</gene>
<dbReference type="Pfam" id="PF00072">
    <property type="entry name" value="Response_reg"/>
    <property type="match status" value="1"/>
</dbReference>
<dbReference type="SUPFAM" id="SSF52172">
    <property type="entry name" value="CheY-like"/>
    <property type="match status" value="1"/>
</dbReference>
<evidence type="ECO:0000313" key="5">
    <source>
        <dbReference type="EMBL" id="TMM50282.1"/>
    </source>
</evidence>
<feature type="region of interest" description="Disordered" evidence="3">
    <location>
        <begin position="1"/>
        <end position="22"/>
    </location>
</feature>
<keyword evidence="1 2" id="KW-0597">Phosphoprotein</keyword>
<dbReference type="EMBL" id="VCAO01000001">
    <property type="protein sequence ID" value="TMM50282.1"/>
    <property type="molecule type" value="Genomic_DNA"/>
</dbReference>
<dbReference type="PANTHER" id="PTHR44591:SF3">
    <property type="entry name" value="RESPONSE REGULATORY DOMAIN-CONTAINING PROTEIN"/>
    <property type="match status" value="1"/>
</dbReference>
<evidence type="ECO:0000313" key="6">
    <source>
        <dbReference type="Proteomes" id="UP000309668"/>
    </source>
</evidence>
<evidence type="ECO:0000256" key="1">
    <source>
        <dbReference type="ARBA" id="ARBA00022553"/>
    </source>
</evidence>
<dbReference type="InterPro" id="IPR050595">
    <property type="entry name" value="Bact_response_regulator"/>
</dbReference>
<feature type="domain" description="Response regulatory" evidence="4">
    <location>
        <begin position="33"/>
        <end position="147"/>
    </location>
</feature>
<organism evidence="5 6">
    <name type="scientific">Qipengyuania marisflavi</name>
    <dbReference type="NCBI Taxonomy" id="2486356"/>
    <lineage>
        <taxon>Bacteria</taxon>
        <taxon>Pseudomonadati</taxon>
        <taxon>Pseudomonadota</taxon>
        <taxon>Alphaproteobacteria</taxon>
        <taxon>Sphingomonadales</taxon>
        <taxon>Erythrobacteraceae</taxon>
        <taxon>Qipengyuania</taxon>
    </lineage>
</organism>
<sequence length="153" mass="16488">MIRLSMPQNGDRPGFTPASDQDREELAGASALKVLLVEDDYFAAMSIETALQDAGYKIVDVVDTAERAIALCAAEKPDLVVTDIRLCGELDGIDVAKCAAQLGIPYIIASAHSDAKTRARADGFPPADWLVKPFSNRDLVRAVDSELRSKTSH</sequence>
<dbReference type="Proteomes" id="UP000309668">
    <property type="component" value="Unassembled WGS sequence"/>
</dbReference>
<dbReference type="RefSeq" id="WP_138615954.1">
    <property type="nucleotide sequence ID" value="NZ_VCAO01000001.1"/>
</dbReference>
<keyword evidence="6" id="KW-1185">Reference proteome</keyword>
<dbReference type="SMART" id="SM00448">
    <property type="entry name" value="REC"/>
    <property type="match status" value="1"/>
</dbReference>
<evidence type="ECO:0000256" key="2">
    <source>
        <dbReference type="PROSITE-ProRule" id="PRU00169"/>
    </source>
</evidence>
<comment type="caution">
    <text evidence="5">The sequence shown here is derived from an EMBL/GenBank/DDBJ whole genome shotgun (WGS) entry which is preliminary data.</text>
</comment>
<dbReference type="InterPro" id="IPR011006">
    <property type="entry name" value="CheY-like_superfamily"/>
</dbReference>
<dbReference type="PROSITE" id="PS50110">
    <property type="entry name" value="RESPONSE_REGULATORY"/>
    <property type="match status" value="1"/>
</dbReference>
<name>A0A5S3P9T0_9SPHN</name>